<feature type="transmembrane region" description="Helical" evidence="6">
    <location>
        <begin position="57"/>
        <end position="74"/>
    </location>
</feature>
<feature type="transmembrane region" description="Helical" evidence="6">
    <location>
        <begin position="206"/>
        <end position="225"/>
    </location>
</feature>
<keyword evidence="4 6" id="KW-1133">Transmembrane helix</keyword>
<accession>A0A849I6P5</accession>
<dbReference type="InterPro" id="IPR043428">
    <property type="entry name" value="LivM-like"/>
</dbReference>
<proteinExistence type="predicted"/>
<feature type="transmembrane region" description="Helical" evidence="6">
    <location>
        <begin position="80"/>
        <end position="101"/>
    </location>
</feature>
<dbReference type="GO" id="GO:0005886">
    <property type="term" value="C:plasma membrane"/>
    <property type="evidence" value="ECO:0007669"/>
    <property type="project" value="UniProtKB-SubCell"/>
</dbReference>
<feature type="transmembrane region" description="Helical" evidence="6">
    <location>
        <begin position="5"/>
        <end position="25"/>
    </location>
</feature>
<sequence length="319" mass="33408">MSRRALLELVAALAAAAIVLLVAALVPWLRFVLTIAIAKGIAVLGILLLLRAGQVSFGHALYVALAAYAAAFAAPRMPEALLLLPLGALVSGAVGLVVGLFVVRYREIFFGMLNLALSMVFYSVLEKFYALTHGTDGIRLPAIRYVGTALGPEEAGWATLAVAILLALGFGAFVRVYLLSPMGEALSAMKTRETRLEFMGIPARRVLLAAYVLSAVMAGCGGVIIAMTTRHVTPALAYWTASGELVFIAILGGAGSVFGPFLGAFGYELTRTYAAALVADAWQMILGIVLLGVILFAPGGLWGMGRSALRRRPAGEGAA</sequence>
<keyword evidence="3 6" id="KW-0812">Transmembrane</keyword>
<comment type="caution">
    <text evidence="7">The sequence shown here is derived from an EMBL/GenBank/DDBJ whole genome shotgun (WGS) entry which is preliminary data.</text>
</comment>
<feature type="transmembrane region" description="Helical" evidence="6">
    <location>
        <begin position="108"/>
        <end position="125"/>
    </location>
</feature>
<protein>
    <submittedName>
        <fullName evidence="7">Branched-chain amino acid ABC transporter permease</fullName>
    </submittedName>
</protein>
<keyword evidence="2" id="KW-1003">Cell membrane</keyword>
<dbReference type="GO" id="GO:0015658">
    <property type="term" value="F:branched-chain amino acid transmembrane transporter activity"/>
    <property type="evidence" value="ECO:0007669"/>
    <property type="project" value="InterPro"/>
</dbReference>
<dbReference type="PANTHER" id="PTHR30482:SF17">
    <property type="entry name" value="ABC TRANSPORTER ATP-BINDING PROTEIN"/>
    <property type="match status" value="1"/>
</dbReference>
<feature type="transmembrane region" description="Helical" evidence="6">
    <location>
        <begin position="155"/>
        <end position="178"/>
    </location>
</feature>
<feature type="transmembrane region" description="Helical" evidence="6">
    <location>
        <begin position="245"/>
        <end position="267"/>
    </location>
</feature>
<keyword evidence="8" id="KW-1185">Reference proteome</keyword>
<evidence type="ECO:0000256" key="4">
    <source>
        <dbReference type="ARBA" id="ARBA00022989"/>
    </source>
</evidence>
<feature type="transmembrane region" description="Helical" evidence="6">
    <location>
        <begin position="31"/>
        <end position="50"/>
    </location>
</feature>
<evidence type="ECO:0000256" key="1">
    <source>
        <dbReference type="ARBA" id="ARBA00004651"/>
    </source>
</evidence>
<evidence type="ECO:0000256" key="3">
    <source>
        <dbReference type="ARBA" id="ARBA00022692"/>
    </source>
</evidence>
<dbReference type="InterPro" id="IPR001851">
    <property type="entry name" value="ABC_transp_permease"/>
</dbReference>
<reference evidence="7 8" key="1">
    <citation type="submission" date="2020-04" db="EMBL/GenBank/DDBJ databases">
        <title>Enterovirga sp. isolate from soil.</title>
        <authorList>
            <person name="Chea S."/>
            <person name="Kim D.-U."/>
        </authorList>
    </citation>
    <scope>NUCLEOTIDE SEQUENCE [LARGE SCALE GENOMIC DNA]</scope>
    <source>
        <strain evidence="7 8">DB1703</strain>
    </source>
</reference>
<evidence type="ECO:0000313" key="7">
    <source>
        <dbReference type="EMBL" id="NNM75152.1"/>
    </source>
</evidence>
<comment type="subcellular location">
    <subcellularLocation>
        <location evidence="1">Cell membrane</location>
        <topology evidence="1">Multi-pass membrane protein</topology>
    </subcellularLocation>
</comment>
<dbReference type="EMBL" id="JABEPP010000007">
    <property type="protein sequence ID" value="NNM75152.1"/>
    <property type="molecule type" value="Genomic_DNA"/>
</dbReference>
<evidence type="ECO:0000256" key="5">
    <source>
        <dbReference type="ARBA" id="ARBA00023136"/>
    </source>
</evidence>
<dbReference type="PANTHER" id="PTHR30482">
    <property type="entry name" value="HIGH-AFFINITY BRANCHED-CHAIN AMINO ACID TRANSPORT SYSTEM PERMEASE"/>
    <property type="match status" value="1"/>
</dbReference>
<dbReference type="AlphaFoldDB" id="A0A849I6P5"/>
<name>A0A849I6P5_9HYPH</name>
<gene>
    <name evidence="7" type="ORF">HJG44_22590</name>
</gene>
<organism evidence="7 8">
    <name type="scientific">Enterovirga aerilata</name>
    <dbReference type="NCBI Taxonomy" id="2730920"/>
    <lineage>
        <taxon>Bacteria</taxon>
        <taxon>Pseudomonadati</taxon>
        <taxon>Pseudomonadota</taxon>
        <taxon>Alphaproteobacteria</taxon>
        <taxon>Hyphomicrobiales</taxon>
        <taxon>Methylobacteriaceae</taxon>
        <taxon>Enterovirga</taxon>
    </lineage>
</organism>
<dbReference type="CDD" id="cd06581">
    <property type="entry name" value="TM_PBP1_LivM_like"/>
    <property type="match status" value="1"/>
</dbReference>
<keyword evidence="5 6" id="KW-0472">Membrane</keyword>
<evidence type="ECO:0000256" key="6">
    <source>
        <dbReference type="SAM" id="Phobius"/>
    </source>
</evidence>
<dbReference type="Pfam" id="PF02653">
    <property type="entry name" value="BPD_transp_2"/>
    <property type="match status" value="1"/>
</dbReference>
<evidence type="ECO:0000256" key="2">
    <source>
        <dbReference type="ARBA" id="ARBA00022475"/>
    </source>
</evidence>
<evidence type="ECO:0000313" key="8">
    <source>
        <dbReference type="Proteomes" id="UP000564885"/>
    </source>
</evidence>
<dbReference type="Proteomes" id="UP000564885">
    <property type="component" value="Unassembled WGS sequence"/>
</dbReference>
<feature type="transmembrane region" description="Helical" evidence="6">
    <location>
        <begin position="274"/>
        <end position="297"/>
    </location>
</feature>
<dbReference type="RefSeq" id="WP_171220645.1">
    <property type="nucleotide sequence ID" value="NZ_JABEPP010000007.1"/>
</dbReference>